<feature type="compositionally biased region" description="Polar residues" evidence="1">
    <location>
        <begin position="636"/>
        <end position="651"/>
    </location>
</feature>
<proteinExistence type="predicted"/>
<feature type="compositionally biased region" description="Polar residues" evidence="1">
    <location>
        <begin position="496"/>
        <end position="506"/>
    </location>
</feature>
<feature type="region of interest" description="Disordered" evidence="1">
    <location>
        <begin position="469"/>
        <end position="507"/>
    </location>
</feature>
<dbReference type="CDD" id="cd00096">
    <property type="entry name" value="Ig"/>
    <property type="match status" value="1"/>
</dbReference>
<evidence type="ECO:0000313" key="5">
    <source>
        <dbReference type="EnsemblMetazoa" id="XP_003724227"/>
    </source>
</evidence>
<feature type="compositionally biased region" description="Polar residues" evidence="1">
    <location>
        <begin position="694"/>
        <end position="713"/>
    </location>
</feature>
<dbReference type="GeneID" id="100893184"/>
<name>A0A7M7GFP1_STRPU</name>
<dbReference type="PANTHER" id="PTHR45889">
    <property type="entry name" value="IG-LIKE DOMAIN-CONTAINING PROTEIN"/>
    <property type="match status" value="1"/>
</dbReference>
<dbReference type="EnsemblMetazoa" id="XM_003724179">
    <property type="protein sequence ID" value="XP_003724227"/>
    <property type="gene ID" value="LOC100893184"/>
</dbReference>
<keyword evidence="6" id="KW-1185">Reference proteome</keyword>
<reference evidence="5" key="2">
    <citation type="submission" date="2021-01" db="UniProtKB">
        <authorList>
            <consortium name="EnsemblMetazoa"/>
        </authorList>
    </citation>
    <scope>IDENTIFICATION</scope>
</reference>
<evidence type="ECO:0000256" key="1">
    <source>
        <dbReference type="SAM" id="MobiDB-lite"/>
    </source>
</evidence>
<dbReference type="OMA" id="SYSWRIN"/>
<keyword evidence="3" id="KW-0732">Signal</keyword>
<feature type="chain" id="PRO_5029650068" description="Ig-like domain-containing protein" evidence="3">
    <location>
        <begin position="24"/>
        <end position="814"/>
    </location>
</feature>
<feature type="domain" description="Ig-like" evidence="4">
    <location>
        <begin position="226"/>
        <end position="305"/>
    </location>
</feature>
<feature type="compositionally biased region" description="Basic and acidic residues" evidence="1">
    <location>
        <begin position="472"/>
        <end position="492"/>
    </location>
</feature>
<accession>A0A7M7GFP1</accession>
<protein>
    <recommendedName>
        <fullName evidence="4">Ig-like domain-containing protein</fullName>
    </recommendedName>
</protein>
<dbReference type="InterPro" id="IPR003599">
    <property type="entry name" value="Ig_sub"/>
</dbReference>
<keyword evidence="2" id="KW-0472">Membrane</keyword>
<sequence length="814" mass="88210">MSRAQMSLLPLVLIGLWAGVATSITILEGPTSTVSNLGTYARLTCRVADQGSESVRWFRIDTNVILSTDGKIIKRALRRRLRIEGNVALGEYHLVFRQVTRADNGTYACGVLSTLTKQPVMSTPVSLVVVEPPTCGVSSSEPPAPGVTVTLSCVSHNQGLDVSLSWHRPAQPEQVIFGSTNINQTGNTRYSQLNITLRPTDFGESYMCKEASVGEPSFRKGCTVTPLDSNVPVILFPKKMQAVQGQDASFRCIIASKNPLKYEWYINGIRDYNARKDKYLFSPVTLAHNNTVVECRTRDDIAEMTGNASSILQVYPKNTLSVTTAAVVEESQDSSSVPVGTQMINVDQGLTRQPNTDTLTSVPQTTTSNSHGVPPSGPVKPTIAQNQTVTNQPAETTTLKNEISRSSIAPANVAVDSNDLPSGIGSTGVNKWSNMMVPVVAIGSVIAVLLVCVIAVLLLFLVRQNRVAHGSTTDKDDSRRGDIPMDDLRHPGSDVSPANRTLNSESTEMECDDEECLGPKYFTLEPGKRKVRRLERTCSHMIMNDSSSEYNVLRRDASLRTPAGVQMNDYVRPDSQISTGDGDMSTVAAYAITDVTLGSGTSSLRRSKSCLRPLPAAPIEAIMNRSHYSIPRDSFTKGSSATESSGDSVTMSGIRRVMSDTMPYGGYRRSQVTAAFSPAGDEYAEIDSPPRAASPTSSDCSRPNYQHTLHETGNQGMKDFALSLASSYESGYDAASSDDVMDCDMSSPYATIDVLEQKDQTSLPEQTLAETKSNNETEAPKKIPVYAKIKRTRGTQVVDKNIDDDNDVLSEVAC</sequence>
<dbReference type="Pfam" id="PF07686">
    <property type="entry name" value="V-set"/>
    <property type="match status" value="1"/>
</dbReference>
<evidence type="ECO:0000259" key="4">
    <source>
        <dbReference type="PROSITE" id="PS50835"/>
    </source>
</evidence>
<dbReference type="InterPro" id="IPR013106">
    <property type="entry name" value="Ig_V-set"/>
</dbReference>
<evidence type="ECO:0000256" key="3">
    <source>
        <dbReference type="SAM" id="SignalP"/>
    </source>
</evidence>
<keyword evidence="2" id="KW-1133">Transmembrane helix</keyword>
<organism evidence="5 6">
    <name type="scientific">Strongylocentrotus purpuratus</name>
    <name type="common">Purple sea urchin</name>
    <dbReference type="NCBI Taxonomy" id="7668"/>
    <lineage>
        <taxon>Eukaryota</taxon>
        <taxon>Metazoa</taxon>
        <taxon>Echinodermata</taxon>
        <taxon>Eleutherozoa</taxon>
        <taxon>Echinozoa</taxon>
        <taxon>Echinoidea</taxon>
        <taxon>Euechinoidea</taxon>
        <taxon>Echinacea</taxon>
        <taxon>Camarodonta</taxon>
        <taxon>Echinidea</taxon>
        <taxon>Strongylocentrotidae</taxon>
        <taxon>Strongylocentrotus</taxon>
    </lineage>
</organism>
<dbReference type="InterPro" id="IPR013783">
    <property type="entry name" value="Ig-like_fold"/>
</dbReference>
<dbReference type="Gene3D" id="2.60.40.10">
    <property type="entry name" value="Immunoglobulins"/>
    <property type="match status" value="1"/>
</dbReference>
<dbReference type="Proteomes" id="UP000007110">
    <property type="component" value="Unassembled WGS sequence"/>
</dbReference>
<keyword evidence="2" id="KW-0812">Transmembrane</keyword>
<dbReference type="InterPro" id="IPR007110">
    <property type="entry name" value="Ig-like_dom"/>
</dbReference>
<feature type="signal peptide" evidence="3">
    <location>
        <begin position="1"/>
        <end position="23"/>
    </location>
</feature>
<evidence type="ECO:0000256" key="2">
    <source>
        <dbReference type="SAM" id="Phobius"/>
    </source>
</evidence>
<dbReference type="GO" id="GO:0043005">
    <property type="term" value="C:neuron projection"/>
    <property type="evidence" value="ECO:0000318"/>
    <property type="project" value="GO_Central"/>
</dbReference>
<feature type="domain" description="Ig-like" evidence="4">
    <location>
        <begin position="10"/>
        <end position="126"/>
    </location>
</feature>
<dbReference type="InterPro" id="IPR036179">
    <property type="entry name" value="Ig-like_dom_sf"/>
</dbReference>
<dbReference type="InParanoid" id="A0A7M7GFP1"/>
<feature type="region of interest" description="Disordered" evidence="1">
    <location>
        <begin position="633"/>
        <end position="652"/>
    </location>
</feature>
<dbReference type="KEGG" id="spu:100893184"/>
<feature type="region of interest" description="Disordered" evidence="1">
    <location>
        <begin position="681"/>
        <end position="713"/>
    </location>
</feature>
<feature type="transmembrane region" description="Helical" evidence="2">
    <location>
        <begin position="435"/>
        <end position="462"/>
    </location>
</feature>
<evidence type="ECO:0000313" key="6">
    <source>
        <dbReference type="Proteomes" id="UP000007110"/>
    </source>
</evidence>
<dbReference type="SUPFAM" id="SSF48726">
    <property type="entry name" value="Immunoglobulin"/>
    <property type="match status" value="2"/>
</dbReference>
<dbReference type="AlphaFoldDB" id="A0A7M7GFP1"/>
<reference evidence="6" key="1">
    <citation type="submission" date="2015-02" db="EMBL/GenBank/DDBJ databases">
        <title>Genome sequencing for Strongylocentrotus purpuratus.</title>
        <authorList>
            <person name="Murali S."/>
            <person name="Liu Y."/>
            <person name="Vee V."/>
            <person name="English A."/>
            <person name="Wang M."/>
            <person name="Skinner E."/>
            <person name="Han Y."/>
            <person name="Muzny D.M."/>
            <person name="Worley K.C."/>
            <person name="Gibbs R.A."/>
        </authorList>
    </citation>
    <scope>NUCLEOTIDE SEQUENCE</scope>
</reference>
<dbReference type="SMART" id="SM00409">
    <property type="entry name" value="IG"/>
    <property type="match status" value="3"/>
</dbReference>
<dbReference type="RefSeq" id="XP_003724227.3">
    <property type="nucleotide sequence ID" value="XM_003724179.3"/>
</dbReference>
<feature type="region of interest" description="Disordered" evidence="1">
    <location>
        <begin position="350"/>
        <end position="378"/>
    </location>
</feature>
<feature type="domain" description="Ig-like" evidence="4">
    <location>
        <begin position="132"/>
        <end position="225"/>
    </location>
</feature>
<dbReference type="PROSITE" id="PS50835">
    <property type="entry name" value="IG_LIKE"/>
    <property type="match status" value="3"/>
</dbReference>
<dbReference type="OrthoDB" id="10104593at2759"/>
<dbReference type="PANTHER" id="PTHR45889:SF8">
    <property type="entry name" value="IG-LIKE DOMAIN-CONTAINING PROTEIN"/>
    <property type="match status" value="1"/>
</dbReference>
<feature type="compositionally biased region" description="Polar residues" evidence="1">
    <location>
        <begin position="350"/>
        <end position="371"/>
    </location>
</feature>